<sequence length="1350" mass="144367">MASIGQAPSSPLSTSGRLDNGSTSGHAANGSSSSNGGFAGFASLLRSAGRKSTESLRSVRSSASFTSSAGRRRSFGSSRRNLEVFEPVPPLPPAKDSPSRPQTSAGQSVTSFQSLEPPESGSAGRHHHDMARQVSSRSASRQAPPLHGLREEGGEDGLAPLASETGGAMHHSSPSTSSSLVSRARSARRGLGGLGSKMGLPNPVGSQDLTPDEADGAKTPTGRTTPTQSDFQARNGTGGTASTSAQPQGGDGNTVAQLYAVFGLPKDPSVWTLAEEDCVAGVHHTDGAVGRFWRPEVLGCSICPSPSEIFARQANGGTGSHESDTIGSGRGDAEKKWEGRSADGKKGSTNPKFIEMADGRGRIEKAETARVLSKALKLSFTREIEIVSGQNNYPPMATSHTFSFSVPTLSSASGESLDRAAAVGSSSDLRKGTGAVGVGHHKPAAATGEGYGMVNGGSGSTRTTGFEENSAPATFYGVVLTVWSAADERRAKAVKKELNRAAKQRGGTSSGKDKKSSSRDDDEGAEGFLPANNAYFMPYAICIISRYPLYDLLGDWNKWAWHKYSRNIEMHNKLMSIILSKPAPRLGSKLVVDAADGDLAFTTTFPGALEWGTGLIGIDFTMWPLFKTLSLDNILTICEIALAPNGRVLFLSRHPALLGLAVETIKYFVELRGWQGVANQNCHARDVKIYLEDPGTWIISISTELRSIVKPAKEVCVVDLDINYVNCPNPPQGAPSTKGLREKRKKKLVNALGFSTGDFRPPREFIEAYPGGRFRPMSSVVSRSGQHTPYDQLERPIWWDQPRVITAFDKTLHDGTRPSPLMKLLRMRASKNRTTSEAELAAILALRKRASTFVDARDGLENKIGRLNKRLAFLMSESEMWKAQFSKIQQLVDRLTKEANETRSKLDKERRESRRLSSTLAQRDMERVQLQIQLKETEDAREAAQAELNTMQRAMDSLEHEREAMMDEIRGIISGADGTDVDVAFNMSKLDIYNDSMGHGSSRASSPSGSQSSSNMTPSQAADRILKARKAAEDRINEGQPSRSRSRLAAPASSAGHSGSAQRHSPPASSAGNHFPEDQMNYEIQKRTTSVTDQIARIQSQLENTLSQLEDRSKSHRHRRTRRDSNGSYTSSSRYEHRTPSSLGGHGGAASGTDHESAATHHRAGEESELDYESSATTGGAGAGGYVSSGCDSAASAARRERRRLRHQKRAEGPPTSYRGPSASIVAATTGVGSEELAAQDGATRGDAARPRASRSSSRDQVLQERDSTNAWKSTTTTVAPPATAMSVSTKSDATHDSDAPTTTTVSTADTMPSAATTVEDGKVDEKAEPETADTSLDSAAGEAKADGKA</sequence>
<dbReference type="GO" id="GO:0031410">
    <property type="term" value="C:cytoplasmic vesicle"/>
    <property type="evidence" value="ECO:0007669"/>
    <property type="project" value="TreeGrafter"/>
</dbReference>
<evidence type="ECO:0000259" key="2">
    <source>
        <dbReference type="SMART" id="SM00799"/>
    </source>
</evidence>
<protein>
    <recommendedName>
        <fullName evidence="2">cDENN domain-containing protein</fullName>
    </recommendedName>
</protein>
<feature type="compositionally biased region" description="Basic and acidic residues" evidence="1">
    <location>
        <begin position="901"/>
        <end position="915"/>
    </location>
</feature>
<feature type="compositionally biased region" description="Basic and acidic residues" evidence="1">
    <location>
        <begin position="1320"/>
        <end position="1330"/>
    </location>
</feature>
<dbReference type="OrthoDB" id="6019893at2759"/>
<feature type="compositionally biased region" description="Polar residues" evidence="1">
    <location>
        <begin position="99"/>
        <end position="114"/>
    </location>
</feature>
<evidence type="ECO:0000313" key="3">
    <source>
        <dbReference type="EMBL" id="PWN24927.1"/>
    </source>
</evidence>
<feature type="compositionally biased region" description="Basic and acidic residues" evidence="1">
    <location>
        <begin position="1024"/>
        <end position="1037"/>
    </location>
</feature>
<evidence type="ECO:0000313" key="4">
    <source>
        <dbReference type="Proteomes" id="UP000245884"/>
    </source>
</evidence>
<dbReference type="GO" id="GO:0032483">
    <property type="term" value="P:regulation of Rab protein signal transduction"/>
    <property type="evidence" value="ECO:0007669"/>
    <property type="project" value="TreeGrafter"/>
</dbReference>
<feature type="compositionally biased region" description="Low complexity" evidence="1">
    <location>
        <begin position="1275"/>
        <end position="1285"/>
    </location>
</feature>
<name>A0A316UHW1_9BASI</name>
<keyword evidence="4" id="KW-1185">Reference proteome</keyword>
<dbReference type="EMBL" id="KZ819678">
    <property type="protein sequence ID" value="PWN24927.1"/>
    <property type="molecule type" value="Genomic_DNA"/>
</dbReference>
<feature type="compositionally biased region" description="Low complexity" evidence="1">
    <location>
        <begin position="20"/>
        <end position="43"/>
    </location>
</feature>
<proteinExistence type="predicted"/>
<accession>A0A316UHW1</accession>
<dbReference type="InterPro" id="IPR001194">
    <property type="entry name" value="cDENN_dom"/>
</dbReference>
<feature type="region of interest" description="Disordered" evidence="1">
    <location>
        <begin position="1"/>
        <end position="252"/>
    </location>
</feature>
<dbReference type="PANTHER" id="PTHR12296">
    <property type="entry name" value="DENN DOMAIN-CONTAINING PROTEIN 4"/>
    <property type="match status" value="1"/>
</dbReference>
<dbReference type="STRING" id="1569628.A0A316UHW1"/>
<dbReference type="Gene3D" id="3.40.50.11500">
    <property type="match status" value="1"/>
</dbReference>
<organism evidence="3 4">
    <name type="scientific">Jaminaea rosea</name>
    <dbReference type="NCBI Taxonomy" id="1569628"/>
    <lineage>
        <taxon>Eukaryota</taxon>
        <taxon>Fungi</taxon>
        <taxon>Dikarya</taxon>
        <taxon>Basidiomycota</taxon>
        <taxon>Ustilaginomycotina</taxon>
        <taxon>Exobasidiomycetes</taxon>
        <taxon>Microstromatales</taxon>
        <taxon>Microstromatales incertae sedis</taxon>
        <taxon>Jaminaea</taxon>
    </lineage>
</organism>
<feature type="compositionally biased region" description="Low complexity" evidence="1">
    <location>
        <begin position="172"/>
        <end position="184"/>
    </location>
</feature>
<feature type="compositionally biased region" description="Basic and acidic residues" evidence="1">
    <location>
        <begin position="331"/>
        <end position="346"/>
    </location>
</feature>
<feature type="compositionally biased region" description="Polar residues" evidence="1">
    <location>
        <begin position="1"/>
        <end position="17"/>
    </location>
</feature>
<dbReference type="PANTHER" id="PTHR12296:SF31">
    <property type="entry name" value="DENN (AEX-3) DOMAIN PROTEIN (AFU_ORTHOLOGUE AFUA_6G11200)"/>
    <property type="match status" value="1"/>
</dbReference>
<dbReference type="SMART" id="SM00799">
    <property type="entry name" value="DENN"/>
    <property type="match status" value="1"/>
</dbReference>
<dbReference type="GeneID" id="37026646"/>
<feature type="compositionally biased region" description="Basic residues" evidence="1">
    <location>
        <begin position="1200"/>
        <end position="1209"/>
    </location>
</feature>
<feature type="region of interest" description="Disordered" evidence="1">
    <location>
        <begin position="1103"/>
        <end position="1350"/>
    </location>
</feature>
<dbReference type="InterPro" id="IPR043153">
    <property type="entry name" value="DENN_C"/>
</dbReference>
<dbReference type="Pfam" id="PF02141">
    <property type="entry name" value="DENN"/>
    <property type="match status" value="1"/>
</dbReference>
<evidence type="ECO:0000256" key="1">
    <source>
        <dbReference type="SAM" id="MobiDB-lite"/>
    </source>
</evidence>
<reference evidence="3 4" key="1">
    <citation type="journal article" date="2018" name="Mol. Biol. Evol.">
        <title>Broad Genomic Sampling Reveals a Smut Pathogenic Ancestry of the Fungal Clade Ustilaginomycotina.</title>
        <authorList>
            <person name="Kijpornyongpan T."/>
            <person name="Mondo S.J."/>
            <person name="Barry K."/>
            <person name="Sandor L."/>
            <person name="Lee J."/>
            <person name="Lipzen A."/>
            <person name="Pangilinan J."/>
            <person name="LaButti K."/>
            <person name="Hainaut M."/>
            <person name="Henrissat B."/>
            <person name="Grigoriev I.V."/>
            <person name="Spatafora J.W."/>
            <person name="Aime M.C."/>
        </authorList>
    </citation>
    <scope>NUCLEOTIDE SEQUENCE [LARGE SCALE GENOMIC DNA]</scope>
    <source>
        <strain evidence="3 4">MCA 5214</strain>
    </source>
</reference>
<feature type="compositionally biased region" description="Low complexity" evidence="1">
    <location>
        <begin position="1300"/>
        <end position="1314"/>
    </location>
</feature>
<feature type="domain" description="cDENN" evidence="2">
    <location>
        <begin position="536"/>
        <end position="723"/>
    </location>
</feature>
<feature type="compositionally biased region" description="Low complexity" evidence="1">
    <location>
        <begin position="1041"/>
        <end position="1065"/>
    </location>
</feature>
<dbReference type="InterPro" id="IPR051696">
    <property type="entry name" value="DENN_Domain_GEFs"/>
</dbReference>
<gene>
    <name evidence="3" type="ORF">BDZ90DRAFT_228613</name>
</gene>
<feature type="region of interest" description="Disordered" evidence="1">
    <location>
        <begin position="313"/>
        <end position="353"/>
    </location>
</feature>
<feature type="compositionally biased region" description="Polar residues" evidence="1">
    <location>
        <begin position="221"/>
        <end position="247"/>
    </location>
</feature>
<feature type="region of interest" description="Disordered" evidence="1">
    <location>
        <begin position="901"/>
        <end position="921"/>
    </location>
</feature>
<dbReference type="RefSeq" id="XP_025359539.1">
    <property type="nucleotide sequence ID" value="XM_025504823.1"/>
</dbReference>
<feature type="region of interest" description="Disordered" evidence="1">
    <location>
        <begin position="495"/>
        <end position="525"/>
    </location>
</feature>
<feature type="region of interest" description="Disordered" evidence="1">
    <location>
        <begin position="998"/>
        <end position="1076"/>
    </location>
</feature>
<feature type="compositionally biased region" description="Low complexity" evidence="1">
    <location>
        <begin position="998"/>
        <end position="1014"/>
    </location>
</feature>
<dbReference type="Proteomes" id="UP000245884">
    <property type="component" value="Unassembled WGS sequence"/>
</dbReference>
<feature type="compositionally biased region" description="Basic and acidic residues" evidence="1">
    <location>
        <begin position="1153"/>
        <end position="1166"/>
    </location>
</feature>
<feature type="compositionally biased region" description="Low complexity" evidence="1">
    <location>
        <begin position="132"/>
        <end position="143"/>
    </location>
</feature>
<feature type="compositionally biased region" description="Low complexity" evidence="1">
    <location>
        <begin position="55"/>
        <end position="79"/>
    </location>
</feature>